<comment type="caution">
    <text evidence="5">The sequence shown here is derived from an EMBL/GenBank/DDBJ whole genome shotgun (WGS) entry which is preliminary data.</text>
</comment>
<keyword evidence="6" id="KW-1185">Reference proteome</keyword>
<feature type="domain" description="p-hydroxybenzoic acid efflux pump subunit AaeA-like beta-barrel" evidence="4">
    <location>
        <begin position="252"/>
        <end position="338"/>
    </location>
</feature>
<dbReference type="Pfam" id="PF25963">
    <property type="entry name" value="Beta-barrel_AAEA"/>
    <property type="match status" value="1"/>
</dbReference>
<keyword evidence="2" id="KW-0472">Membrane</keyword>
<dbReference type="InterPro" id="IPR050739">
    <property type="entry name" value="MFP"/>
</dbReference>
<accession>A0ABU9YYH7</accession>
<feature type="domain" description="Multidrug export protein EmrA/FarA alpha-helical hairpin" evidence="3">
    <location>
        <begin position="95"/>
        <end position="215"/>
    </location>
</feature>
<protein>
    <submittedName>
        <fullName evidence="5">HlyD family efflux transporter periplasmic adaptor subunit</fullName>
    </submittedName>
</protein>
<evidence type="ECO:0000256" key="1">
    <source>
        <dbReference type="ARBA" id="ARBA00004196"/>
    </source>
</evidence>
<dbReference type="Pfam" id="PF25885">
    <property type="entry name" value="HH_EMRA"/>
    <property type="match status" value="1"/>
</dbReference>
<dbReference type="SUPFAM" id="SSF111369">
    <property type="entry name" value="HlyD-like secretion proteins"/>
    <property type="match status" value="2"/>
</dbReference>
<reference evidence="5 6" key="1">
    <citation type="journal article" date="2018" name="Int. J. Syst. Evol. Microbiol.">
        <title>Uliginosibacterium sediminicola sp. nov., isolated from freshwater sediment.</title>
        <authorList>
            <person name="Hwang W.M."/>
            <person name="Kim S.M."/>
            <person name="Kang K."/>
            <person name="Ahn T.Y."/>
        </authorList>
    </citation>
    <scope>NUCLEOTIDE SEQUENCE [LARGE SCALE GENOMIC DNA]</scope>
    <source>
        <strain evidence="5 6">M1-21</strain>
    </source>
</reference>
<evidence type="ECO:0000313" key="5">
    <source>
        <dbReference type="EMBL" id="MEN3068761.1"/>
    </source>
</evidence>
<evidence type="ECO:0000259" key="3">
    <source>
        <dbReference type="Pfam" id="PF25885"/>
    </source>
</evidence>
<dbReference type="InterPro" id="IPR058634">
    <property type="entry name" value="AaeA-lik-b-barrel"/>
</dbReference>
<feature type="transmembrane region" description="Helical" evidence="2">
    <location>
        <begin position="23"/>
        <end position="43"/>
    </location>
</feature>
<evidence type="ECO:0000256" key="2">
    <source>
        <dbReference type="SAM" id="Phobius"/>
    </source>
</evidence>
<dbReference type="Proteomes" id="UP001410394">
    <property type="component" value="Unassembled WGS sequence"/>
</dbReference>
<evidence type="ECO:0000313" key="6">
    <source>
        <dbReference type="Proteomes" id="UP001410394"/>
    </source>
</evidence>
<organism evidence="5 6">
    <name type="scientific">Uliginosibacterium sediminicola</name>
    <dbReference type="NCBI Taxonomy" id="2024550"/>
    <lineage>
        <taxon>Bacteria</taxon>
        <taxon>Pseudomonadati</taxon>
        <taxon>Pseudomonadota</taxon>
        <taxon>Betaproteobacteria</taxon>
        <taxon>Rhodocyclales</taxon>
        <taxon>Zoogloeaceae</taxon>
        <taxon>Uliginosibacterium</taxon>
    </lineage>
</organism>
<keyword evidence="2" id="KW-0812">Transmembrane</keyword>
<keyword evidence="2" id="KW-1133">Transmembrane helix</keyword>
<dbReference type="Gene3D" id="2.40.50.100">
    <property type="match status" value="1"/>
</dbReference>
<dbReference type="PANTHER" id="PTHR30386:SF19">
    <property type="entry name" value="MULTIDRUG EXPORT PROTEIN EMRA-RELATED"/>
    <property type="match status" value="1"/>
</dbReference>
<evidence type="ECO:0000259" key="4">
    <source>
        <dbReference type="Pfam" id="PF25963"/>
    </source>
</evidence>
<dbReference type="PANTHER" id="PTHR30386">
    <property type="entry name" value="MEMBRANE FUSION SUBUNIT OF EMRAB-TOLC MULTIDRUG EFFLUX PUMP"/>
    <property type="match status" value="1"/>
</dbReference>
<name>A0ABU9YYH7_9RHOO</name>
<dbReference type="Gene3D" id="2.40.30.170">
    <property type="match status" value="1"/>
</dbReference>
<sequence length="390" mass="41406">MSQTPAPLHNDANPALASRRRGMIRLAVIFILLGGVAAAWWYFMLRGRESTDDAYVSAHIVQITPQVGGTVTAVRVDDTQSVHAGDVLVQLDPVDAQLALNQAETALAQAVRQLRGVYANLNSLGEAVKVREAEVSRTADLLQRRSSLAGTGAVAQEDIDQAREADKSARAALRVAREQLAAASVQTVGLKIEEHPLVKSAASKLEEAAVALSRTTLRAPLDGVVARRSVQVGQRVAPGAPLMAVVPLNDVWVDANFKEVQLRNMRIGQHVRVRADLYGSAVDYDGKIEGVAAGTGAVFSLLPAQNATGNWIKVVQRVPVRISFDAEQLKAHPLRVGMSVDAEVDVRGKDGTPVADAAKPAVAPLASVDEAALSAARARADKIIHDNLGK</sequence>
<dbReference type="RefSeq" id="WP_345919531.1">
    <property type="nucleotide sequence ID" value="NZ_JBDIVE010000004.1"/>
</dbReference>
<dbReference type="EMBL" id="JBDIVE010000004">
    <property type="protein sequence ID" value="MEN3068761.1"/>
    <property type="molecule type" value="Genomic_DNA"/>
</dbReference>
<comment type="subcellular location">
    <subcellularLocation>
        <location evidence="1">Cell envelope</location>
    </subcellularLocation>
</comment>
<gene>
    <name evidence="5" type="ORF">ABDB84_09745</name>
</gene>
<dbReference type="InterPro" id="IPR058633">
    <property type="entry name" value="EmrA/FarA_HH"/>
</dbReference>
<proteinExistence type="predicted"/>